<accession>A0A8J5I6A1</accession>
<dbReference type="SUPFAM" id="SSF56112">
    <property type="entry name" value="Protein kinase-like (PK-like)"/>
    <property type="match status" value="1"/>
</dbReference>
<dbReference type="GO" id="GO:0005524">
    <property type="term" value="F:ATP binding"/>
    <property type="evidence" value="ECO:0007669"/>
    <property type="project" value="UniProtKB-KW"/>
</dbReference>
<dbReference type="AlphaFoldDB" id="A0A8J5I6A1"/>
<organism evidence="9 10">
    <name type="scientific">Zingiber officinale</name>
    <name type="common">Ginger</name>
    <name type="synonym">Amomum zingiber</name>
    <dbReference type="NCBI Taxonomy" id="94328"/>
    <lineage>
        <taxon>Eukaryota</taxon>
        <taxon>Viridiplantae</taxon>
        <taxon>Streptophyta</taxon>
        <taxon>Embryophyta</taxon>
        <taxon>Tracheophyta</taxon>
        <taxon>Spermatophyta</taxon>
        <taxon>Magnoliopsida</taxon>
        <taxon>Liliopsida</taxon>
        <taxon>Zingiberales</taxon>
        <taxon>Zingiberaceae</taxon>
        <taxon>Zingiber</taxon>
    </lineage>
</organism>
<dbReference type="InterPro" id="IPR000719">
    <property type="entry name" value="Prot_kinase_dom"/>
</dbReference>
<dbReference type="Pfam" id="PF00069">
    <property type="entry name" value="Pkinase"/>
    <property type="match status" value="1"/>
</dbReference>
<dbReference type="InterPro" id="IPR045274">
    <property type="entry name" value="WAK-like"/>
</dbReference>
<feature type="domain" description="Protein kinase" evidence="8">
    <location>
        <begin position="138"/>
        <end position="532"/>
    </location>
</feature>
<gene>
    <name evidence="9" type="ORF">ZIOFF_001900</name>
</gene>
<reference evidence="9 10" key="1">
    <citation type="submission" date="2020-08" db="EMBL/GenBank/DDBJ databases">
        <title>Plant Genome Project.</title>
        <authorList>
            <person name="Zhang R.-G."/>
        </authorList>
    </citation>
    <scope>NUCLEOTIDE SEQUENCE [LARGE SCALE GENOMIC DNA]</scope>
    <source>
        <tissue evidence="9">Rhizome</tissue>
    </source>
</reference>
<dbReference type="InterPro" id="IPR025287">
    <property type="entry name" value="WAK_GUB"/>
</dbReference>
<comment type="subcellular location">
    <subcellularLocation>
        <location evidence="1">Membrane</location>
        <topology evidence="1">Single-pass type I membrane protein</topology>
    </subcellularLocation>
</comment>
<dbReference type="PROSITE" id="PS00108">
    <property type="entry name" value="PROTEIN_KINASE_ST"/>
    <property type="match status" value="1"/>
</dbReference>
<dbReference type="GO" id="GO:0007166">
    <property type="term" value="P:cell surface receptor signaling pathway"/>
    <property type="evidence" value="ECO:0007669"/>
    <property type="project" value="InterPro"/>
</dbReference>
<comment type="caution">
    <text evidence="9">The sequence shown here is derived from an EMBL/GenBank/DDBJ whole genome shotgun (WGS) entry which is preliminary data.</text>
</comment>
<dbReference type="Gene3D" id="1.10.510.10">
    <property type="entry name" value="Transferase(Phosphotransferase) domain 1"/>
    <property type="match status" value="1"/>
</dbReference>
<keyword evidence="2 7" id="KW-0732">Signal</keyword>
<evidence type="ECO:0000256" key="3">
    <source>
        <dbReference type="ARBA" id="ARBA00022741"/>
    </source>
</evidence>
<dbReference type="PANTHER" id="PTHR27005">
    <property type="entry name" value="WALL-ASSOCIATED RECEPTOR KINASE-LIKE 21"/>
    <property type="match status" value="1"/>
</dbReference>
<proteinExistence type="predicted"/>
<dbReference type="PANTHER" id="PTHR27005:SF283">
    <property type="entry name" value="OS02G0633066 PROTEIN"/>
    <property type="match status" value="1"/>
</dbReference>
<evidence type="ECO:0000256" key="7">
    <source>
        <dbReference type="SAM" id="SignalP"/>
    </source>
</evidence>
<dbReference type="SMART" id="SM00220">
    <property type="entry name" value="S_TKc"/>
    <property type="match status" value="1"/>
</dbReference>
<evidence type="ECO:0000256" key="2">
    <source>
        <dbReference type="ARBA" id="ARBA00022729"/>
    </source>
</evidence>
<keyword evidence="6" id="KW-0325">Glycoprotein</keyword>
<dbReference type="InterPro" id="IPR011009">
    <property type="entry name" value="Kinase-like_dom_sf"/>
</dbReference>
<keyword evidence="4" id="KW-0067">ATP-binding</keyword>
<dbReference type="GO" id="GO:0030247">
    <property type="term" value="F:polysaccharide binding"/>
    <property type="evidence" value="ECO:0007669"/>
    <property type="project" value="InterPro"/>
</dbReference>
<feature type="chain" id="PRO_5035302012" description="Protein kinase domain-containing protein" evidence="7">
    <location>
        <begin position="25"/>
        <end position="594"/>
    </location>
</feature>
<evidence type="ECO:0000313" key="9">
    <source>
        <dbReference type="EMBL" id="KAG6536829.1"/>
    </source>
</evidence>
<dbReference type="InterPro" id="IPR008271">
    <property type="entry name" value="Ser/Thr_kinase_AS"/>
</dbReference>
<dbReference type="GO" id="GO:0004674">
    <property type="term" value="F:protein serine/threonine kinase activity"/>
    <property type="evidence" value="ECO:0007669"/>
    <property type="project" value="TreeGrafter"/>
</dbReference>
<evidence type="ECO:0000256" key="1">
    <source>
        <dbReference type="ARBA" id="ARBA00004479"/>
    </source>
</evidence>
<evidence type="ECO:0000256" key="6">
    <source>
        <dbReference type="ARBA" id="ARBA00023180"/>
    </source>
</evidence>
<evidence type="ECO:0000256" key="4">
    <source>
        <dbReference type="ARBA" id="ARBA00022840"/>
    </source>
</evidence>
<keyword evidence="10" id="KW-1185">Reference proteome</keyword>
<dbReference type="Proteomes" id="UP000734854">
    <property type="component" value="Unassembled WGS sequence"/>
</dbReference>
<evidence type="ECO:0000259" key="8">
    <source>
        <dbReference type="PROSITE" id="PS50011"/>
    </source>
</evidence>
<dbReference type="FunFam" id="1.10.510.10:FF:000084">
    <property type="entry name" value="Wall-associated receptor kinase 2"/>
    <property type="match status" value="1"/>
</dbReference>
<evidence type="ECO:0000313" key="10">
    <source>
        <dbReference type="Proteomes" id="UP000734854"/>
    </source>
</evidence>
<protein>
    <recommendedName>
        <fullName evidence="8">Protein kinase domain-containing protein</fullName>
    </recommendedName>
</protein>
<dbReference type="PROSITE" id="PS50011">
    <property type="entry name" value="PROTEIN_KINASE_DOM"/>
    <property type="match status" value="1"/>
</dbReference>
<feature type="signal peptide" evidence="7">
    <location>
        <begin position="1"/>
        <end position="24"/>
    </location>
</feature>
<keyword evidence="5" id="KW-1015">Disulfide bond</keyword>
<dbReference type="GO" id="GO:0005886">
    <property type="term" value="C:plasma membrane"/>
    <property type="evidence" value="ECO:0007669"/>
    <property type="project" value="TreeGrafter"/>
</dbReference>
<evidence type="ECO:0000256" key="5">
    <source>
        <dbReference type="ARBA" id="ARBA00023157"/>
    </source>
</evidence>
<name>A0A8J5I6A1_ZINOF</name>
<keyword evidence="3" id="KW-0547">Nucleotide-binding</keyword>
<dbReference type="Pfam" id="PF13947">
    <property type="entry name" value="GUB_WAK_bind"/>
    <property type="match status" value="1"/>
</dbReference>
<sequence>MKFTDLLLPLTILLISMESFTSWATENENIFPLSNCSKTCGDIKIEYPFGIGVGCYRSVEFNLTCAYDSDPPRLLLGNDTIQVRNFNMEKGLVYIEPPYVTLNADEYMNSTSIDLKNLPLSFNLGFLYSSISSDSMTINNLYVAGCNATANILDLSTNGIIGVCSTICSPRNTSTTKQIFMSDNGYCRLDMFDVKTNKNSWAIQLTRLNETENENSMISNNTSSIIALIYDEDSSNHDDLQKFINNRNKTGSTATLAWYINDYPTCKEDTKRSDTYACRSHKSECFDVFTEDSPYRPNETIIGYNCRCSLDYDGNPYLPDGCKIGNIQDMGYRCNCSDGYFGNPYLHDGCKGESKLSWDDRLRIATESAGALAYLHSAASISIFHRDVKSSNILLDDTFRAKVSDFGASRFIPLNQTHIVTAIQGTFGYLDPEYYQTSQLTEKNDVYSFGVILLELLTGKKPINSTNDGSQQNLAMNFLQAMRENMLFDLIEDRILHEGTKQELLEISSLIKICLSLKGAERPTMKEVEYKLQSMRKTRMKKRGICIPEGNEEAEHLLNMPSYSSSELMDQINQENSRNYSFEKEVMWSQNYPC</sequence>
<dbReference type="EMBL" id="JACMSC010000001">
    <property type="protein sequence ID" value="KAG6536829.1"/>
    <property type="molecule type" value="Genomic_DNA"/>
</dbReference>